<gene>
    <name evidence="4" type="ORF">A3Q56_04276</name>
</gene>
<dbReference type="Proteomes" id="UP000078046">
    <property type="component" value="Unassembled WGS sequence"/>
</dbReference>
<feature type="domain" description="EF-hand" evidence="3">
    <location>
        <begin position="4"/>
        <end position="39"/>
    </location>
</feature>
<comment type="caution">
    <text evidence="4">The sequence shown here is derived from an EMBL/GenBank/DDBJ whole genome shotgun (WGS) entry which is preliminary data.</text>
</comment>
<organism evidence="4 5">
    <name type="scientific">Intoshia linei</name>
    <dbReference type="NCBI Taxonomy" id="1819745"/>
    <lineage>
        <taxon>Eukaryota</taxon>
        <taxon>Metazoa</taxon>
        <taxon>Spiralia</taxon>
        <taxon>Lophotrochozoa</taxon>
        <taxon>Mesozoa</taxon>
        <taxon>Orthonectida</taxon>
        <taxon>Rhopaluridae</taxon>
        <taxon>Intoshia</taxon>
    </lineage>
</organism>
<proteinExistence type="predicted"/>
<keyword evidence="1" id="KW-0677">Repeat</keyword>
<dbReference type="EMBL" id="LWCA01000534">
    <property type="protein sequence ID" value="OAF67997.1"/>
    <property type="molecule type" value="Genomic_DNA"/>
</dbReference>
<feature type="domain" description="EF-hand" evidence="3">
    <location>
        <begin position="78"/>
        <end position="113"/>
    </location>
</feature>
<keyword evidence="2" id="KW-0106">Calcium</keyword>
<evidence type="ECO:0000313" key="4">
    <source>
        <dbReference type="EMBL" id="OAF67997.1"/>
    </source>
</evidence>
<dbReference type="PROSITE" id="PS50222">
    <property type="entry name" value="EF_HAND_2"/>
    <property type="match status" value="2"/>
</dbReference>
<dbReference type="InterPro" id="IPR002048">
    <property type="entry name" value="EF_hand_dom"/>
</dbReference>
<keyword evidence="5" id="KW-1185">Reference proteome</keyword>
<dbReference type="Pfam" id="PF13405">
    <property type="entry name" value="EF-hand_6"/>
    <property type="match status" value="1"/>
</dbReference>
<dbReference type="FunFam" id="1.10.238.10:FF:000003">
    <property type="entry name" value="Calmodulin A"/>
    <property type="match status" value="1"/>
</dbReference>
<evidence type="ECO:0000313" key="5">
    <source>
        <dbReference type="Proteomes" id="UP000078046"/>
    </source>
</evidence>
<dbReference type="OrthoDB" id="26525at2759"/>
<dbReference type="InterPro" id="IPR011992">
    <property type="entry name" value="EF-hand-dom_pair"/>
</dbReference>
<dbReference type="InterPro" id="IPR018247">
    <property type="entry name" value="EF_Hand_1_Ca_BS"/>
</dbReference>
<sequence length="142" mass="16450">MEEKLQEEAIQLFNLFDKDNTNSISIEELKSVIVFSLSSKCKMNKLDNLIETYKQEGVQVISKAEFLIILEKVIKQNKPYGELREIFDCLDTNNDGYITLLDLMKVINTLNDSSLPTNRYDIRFMIESAYQSEPGKISYDSF</sequence>
<dbReference type="PROSITE" id="PS00018">
    <property type="entry name" value="EF_HAND_1"/>
    <property type="match status" value="2"/>
</dbReference>
<dbReference type="InterPro" id="IPR050230">
    <property type="entry name" value="CALM/Myosin/TropC-like"/>
</dbReference>
<evidence type="ECO:0000259" key="3">
    <source>
        <dbReference type="PROSITE" id="PS50222"/>
    </source>
</evidence>
<reference evidence="4 5" key="1">
    <citation type="submission" date="2016-04" db="EMBL/GenBank/DDBJ databases">
        <title>The genome of Intoshia linei affirms orthonectids as highly simplified spiralians.</title>
        <authorList>
            <person name="Mikhailov K.V."/>
            <person name="Slusarev G.S."/>
            <person name="Nikitin M.A."/>
            <person name="Logacheva M.D."/>
            <person name="Penin A."/>
            <person name="Aleoshin V."/>
            <person name="Panchin Y.V."/>
        </authorList>
    </citation>
    <scope>NUCLEOTIDE SEQUENCE [LARGE SCALE GENOMIC DNA]</scope>
    <source>
        <strain evidence="4">Intl2013</strain>
        <tissue evidence="4">Whole animal</tissue>
    </source>
</reference>
<accession>A0A177B142</accession>
<dbReference type="AlphaFoldDB" id="A0A177B142"/>
<dbReference type="PANTHER" id="PTHR23048">
    <property type="entry name" value="MYOSIN LIGHT CHAIN 1, 3"/>
    <property type="match status" value="1"/>
</dbReference>
<evidence type="ECO:0000256" key="2">
    <source>
        <dbReference type="ARBA" id="ARBA00022837"/>
    </source>
</evidence>
<dbReference type="PANTHER" id="PTHR23048:SF0">
    <property type="entry name" value="CALMODULIN LIKE 3"/>
    <property type="match status" value="1"/>
</dbReference>
<protein>
    <recommendedName>
        <fullName evidence="3">EF-hand domain-containing protein</fullName>
    </recommendedName>
</protein>
<dbReference type="SMART" id="SM00054">
    <property type="entry name" value="EFh"/>
    <property type="match status" value="3"/>
</dbReference>
<dbReference type="Pfam" id="PF13499">
    <property type="entry name" value="EF-hand_7"/>
    <property type="match status" value="1"/>
</dbReference>
<dbReference type="Gene3D" id="1.10.238.10">
    <property type="entry name" value="EF-hand"/>
    <property type="match status" value="1"/>
</dbReference>
<name>A0A177B142_9BILA</name>
<dbReference type="GO" id="GO:0016460">
    <property type="term" value="C:myosin II complex"/>
    <property type="evidence" value="ECO:0007669"/>
    <property type="project" value="TreeGrafter"/>
</dbReference>
<dbReference type="SUPFAM" id="SSF47473">
    <property type="entry name" value="EF-hand"/>
    <property type="match status" value="1"/>
</dbReference>
<dbReference type="GO" id="GO:0005509">
    <property type="term" value="F:calcium ion binding"/>
    <property type="evidence" value="ECO:0007669"/>
    <property type="project" value="InterPro"/>
</dbReference>
<evidence type="ECO:0000256" key="1">
    <source>
        <dbReference type="ARBA" id="ARBA00022737"/>
    </source>
</evidence>